<dbReference type="GO" id="GO:0006312">
    <property type="term" value="P:mitotic recombination"/>
    <property type="evidence" value="ECO:0007669"/>
    <property type="project" value="TreeGrafter"/>
</dbReference>
<dbReference type="GO" id="GO:0000794">
    <property type="term" value="C:condensed nuclear chromosome"/>
    <property type="evidence" value="ECO:0007669"/>
    <property type="project" value="TreeGrafter"/>
</dbReference>
<protein>
    <submittedName>
        <fullName evidence="3">Meiotic recombination protein DMC1 homolog isoform X1</fullName>
    </submittedName>
</protein>
<reference evidence="3" key="1">
    <citation type="submission" date="2025-08" db="UniProtKB">
        <authorList>
            <consortium name="RefSeq"/>
        </authorList>
    </citation>
    <scope>IDENTIFICATION</scope>
    <source>
        <tissue evidence="3">Fruit stalk</tissue>
    </source>
</reference>
<evidence type="ECO:0000313" key="3">
    <source>
        <dbReference type="RefSeq" id="XP_022735416.1"/>
    </source>
</evidence>
<dbReference type="GO" id="GO:0000730">
    <property type="term" value="P:DNA recombinase assembly"/>
    <property type="evidence" value="ECO:0007669"/>
    <property type="project" value="TreeGrafter"/>
</dbReference>
<dbReference type="GO" id="GO:0008094">
    <property type="term" value="F:ATP-dependent activity, acting on DNA"/>
    <property type="evidence" value="ECO:0007669"/>
    <property type="project" value="TreeGrafter"/>
</dbReference>
<dbReference type="InterPro" id="IPR027417">
    <property type="entry name" value="P-loop_NTPase"/>
</dbReference>
<gene>
    <name evidence="3" type="primary">LOC111288694</name>
</gene>
<dbReference type="KEGG" id="dzi:111288694"/>
<keyword evidence="2" id="KW-1185">Reference proteome</keyword>
<dbReference type="GO" id="GO:0003697">
    <property type="term" value="F:single-stranded DNA binding"/>
    <property type="evidence" value="ECO:0007669"/>
    <property type="project" value="TreeGrafter"/>
</dbReference>
<dbReference type="GO" id="GO:0003690">
    <property type="term" value="F:double-stranded DNA binding"/>
    <property type="evidence" value="ECO:0007669"/>
    <property type="project" value="TreeGrafter"/>
</dbReference>
<name>A0A6P5Y5Z3_DURZI</name>
<dbReference type="GO" id="GO:0070192">
    <property type="term" value="P:chromosome organization involved in meiotic cell cycle"/>
    <property type="evidence" value="ECO:0007669"/>
    <property type="project" value="TreeGrafter"/>
</dbReference>
<feature type="domain" description="Rad51-like C-terminal" evidence="1">
    <location>
        <begin position="50"/>
        <end position="111"/>
    </location>
</feature>
<dbReference type="RefSeq" id="XP_022735416.1">
    <property type="nucleotide sequence ID" value="XM_022879681.1"/>
</dbReference>
<dbReference type="InterPro" id="IPR013632">
    <property type="entry name" value="Rad51_C"/>
</dbReference>
<accession>A0A6P5Y5Z3</accession>
<dbReference type="GO" id="GO:0042148">
    <property type="term" value="P:DNA strand invasion"/>
    <property type="evidence" value="ECO:0007669"/>
    <property type="project" value="TreeGrafter"/>
</dbReference>
<dbReference type="PANTHER" id="PTHR22942:SF30">
    <property type="entry name" value="MEIOTIC RECOMBINATION PROTEIN DMC1_LIM15 HOMOLOG"/>
    <property type="match status" value="1"/>
</dbReference>
<dbReference type="GO" id="GO:0007131">
    <property type="term" value="P:reciprocal meiotic recombination"/>
    <property type="evidence" value="ECO:0007669"/>
    <property type="project" value="TreeGrafter"/>
</dbReference>
<proteinExistence type="predicted"/>
<sequence length="116" mass="13460">MEKWLTLILKELTERFGMDPGAVLDNVSIDISRTLIEFVETDVNYWLFSMMAKVVYARVYTYEHQYNLLLGLAAKISEEPFRLLIVDSVIALFRVDFTGREELAKCQVYLEIAITT</sequence>
<evidence type="ECO:0000259" key="1">
    <source>
        <dbReference type="Pfam" id="PF08423"/>
    </source>
</evidence>
<evidence type="ECO:0000313" key="2">
    <source>
        <dbReference type="Proteomes" id="UP000515121"/>
    </source>
</evidence>
<dbReference type="PANTHER" id="PTHR22942">
    <property type="entry name" value="RECA/RAD51/RADA DNA STRAND-PAIRING FAMILY MEMBER"/>
    <property type="match status" value="1"/>
</dbReference>
<dbReference type="Proteomes" id="UP000515121">
    <property type="component" value="Unplaced"/>
</dbReference>
<dbReference type="Pfam" id="PF08423">
    <property type="entry name" value="Rad51"/>
    <property type="match status" value="1"/>
</dbReference>
<organism evidence="2 3">
    <name type="scientific">Durio zibethinus</name>
    <name type="common">Durian</name>
    <dbReference type="NCBI Taxonomy" id="66656"/>
    <lineage>
        <taxon>Eukaryota</taxon>
        <taxon>Viridiplantae</taxon>
        <taxon>Streptophyta</taxon>
        <taxon>Embryophyta</taxon>
        <taxon>Tracheophyta</taxon>
        <taxon>Spermatophyta</taxon>
        <taxon>Magnoliopsida</taxon>
        <taxon>eudicotyledons</taxon>
        <taxon>Gunneridae</taxon>
        <taxon>Pentapetalae</taxon>
        <taxon>rosids</taxon>
        <taxon>malvids</taxon>
        <taxon>Malvales</taxon>
        <taxon>Malvaceae</taxon>
        <taxon>Helicteroideae</taxon>
        <taxon>Durio</taxon>
    </lineage>
</organism>
<dbReference type="AlphaFoldDB" id="A0A6P5Y5Z3"/>
<dbReference type="Gene3D" id="3.40.50.300">
    <property type="entry name" value="P-loop containing nucleotide triphosphate hydrolases"/>
    <property type="match status" value="1"/>
</dbReference>
<dbReference type="GeneID" id="111288694"/>
<dbReference type="GO" id="GO:0000150">
    <property type="term" value="F:DNA strand exchange activity"/>
    <property type="evidence" value="ECO:0007669"/>
    <property type="project" value="TreeGrafter"/>
</dbReference>
<dbReference type="OrthoDB" id="1617297at2759"/>